<comment type="caution">
    <text evidence="2">The sequence shown here is derived from an EMBL/GenBank/DDBJ whole genome shotgun (WGS) entry which is preliminary data.</text>
</comment>
<keyword evidence="1" id="KW-0472">Membrane</keyword>
<proteinExistence type="predicted"/>
<evidence type="ECO:0000313" key="3">
    <source>
        <dbReference type="Proteomes" id="UP001597391"/>
    </source>
</evidence>
<feature type="transmembrane region" description="Helical" evidence="1">
    <location>
        <begin position="112"/>
        <end position="130"/>
    </location>
</feature>
<reference evidence="3" key="1">
    <citation type="journal article" date="2019" name="Int. J. Syst. Evol. Microbiol.">
        <title>The Global Catalogue of Microorganisms (GCM) 10K type strain sequencing project: providing services to taxonomists for standard genome sequencing and annotation.</title>
        <authorList>
            <consortium name="The Broad Institute Genomics Platform"/>
            <consortium name="The Broad Institute Genome Sequencing Center for Infectious Disease"/>
            <person name="Wu L."/>
            <person name="Ma J."/>
        </authorList>
    </citation>
    <scope>NUCLEOTIDE SEQUENCE [LARGE SCALE GENOMIC DNA]</scope>
    <source>
        <strain evidence="3">KCTC 33576</strain>
    </source>
</reference>
<evidence type="ECO:0000313" key="2">
    <source>
        <dbReference type="EMBL" id="MFD2840049.1"/>
    </source>
</evidence>
<evidence type="ECO:0000256" key="1">
    <source>
        <dbReference type="SAM" id="Phobius"/>
    </source>
</evidence>
<keyword evidence="1" id="KW-0812">Transmembrane</keyword>
<accession>A0ABW5XEB4</accession>
<protein>
    <submittedName>
        <fullName evidence="2">Uncharacterized protein</fullName>
    </submittedName>
</protein>
<sequence length="162" mass="16717">MSADKSGGKPVATNDRSRWGRVRFGRHRPHALWIAAPIGALGAAVLATIAVATGSAGARPALGGVAIALVALWPFTGIVWALIVDRSTLVGAVKNPEQSVESFWHDRAASGAFADTLLIGGLGTVAITLSGVEPSAVFAVAAVVLLSMVSFGVRYFALSRQR</sequence>
<organism evidence="2 3">
    <name type="scientific">Populibacterium corticicola</name>
    <dbReference type="NCBI Taxonomy" id="1812826"/>
    <lineage>
        <taxon>Bacteria</taxon>
        <taxon>Bacillati</taxon>
        <taxon>Actinomycetota</taxon>
        <taxon>Actinomycetes</taxon>
        <taxon>Micrococcales</taxon>
        <taxon>Jonesiaceae</taxon>
        <taxon>Populibacterium</taxon>
    </lineage>
</organism>
<dbReference type="RefSeq" id="WP_377465700.1">
    <property type="nucleotide sequence ID" value="NZ_JBHUOP010000002.1"/>
</dbReference>
<gene>
    <name evidence="2" type="ORF">ACFSYH_05630</name>
</gene>
<name>A0ABW5XEB4_9MICO</name>
<dbReference type="Proteomes" id="UP001597391">
    <property type="component" value="Unassembled WGS sequence"/>
</dbReference>
<feature type="transmembrane region" description="Helical" evidence="1">
    <location>
        <begin position="31"/>
        <end position="55"/>
    </location>
</feature>
<feature type="transmembrane region" description="Helical" evidence="1">
    <location>
        <begin position="61"/>
        <end position="84"/>
    </location>
</feature>
<keyword evidence="3" id="KW-1185">Reference proteome</keyword>
<keyword evidence="1" id="KW-1133">Transmembrane helix</keyword>
<dbReference type="EMBL" id="JBHUOP010000002">
    <property type="protein sequence ID" value="MFD2840049.1"/>
    <property type="molecule type" value="Genomic_DNA"/>
</dbReference>
<feature type="transmembrane region" description="Helical" evidence="1">
    <location>
        <begin position="136"/>
        <end position="157"/>
    </location>
</feature>